<dbReference type="AlphaFoldDB" id="Q8F1R6"/>
<reference evidence="1 2" key="1">
    <citation type="journal article" date="2003" name="Nature">
        <title>Unique physiological and pathogenic features of Leptospira interrogans revealed by whole-genome sequencing.</title>
        <authorList>
            <person name="Ren S.X."/>
            <person name="Fu G."/>
            <person name="Jiang X.G."/>
            <person name="Zeng R."/>
            <person name="Miao Y.G."/>
            <person name="Xu H."/>
            <person name="Zhang Y.X."/>
            <person name="Xiong H."/>
            <person name="Lu G."/>
            <person name="Lu L.F."/>
            <person name="Jiang H.Q."/>
            <person name="Jia J."/>
            <person name="Tu Y.F."/>
            <person name="Jiang J.X."/>
            <person name="Gu W.Y."/>
            <person name="Zhang Y.Q."/>
            <person name="Cai Z."/>
            <person name="Sheng H.H."/>
            <person name="Yin H.F."/>
            <person name="Zhang Y."/>
            <person name="Zhu G.F."/>
            <person name="Wan M."/>
            <person name="Huang H.L."/>
            <person name="Qian Z."/>
            <person name="Wang S.Y."/>
            <person name="Ma W."/>
            <person name="Yao Z.J."/>
            <person name="Shen Y."/>
            <person name="Qiang B.Q."/>
            <person name="Xia Q.C."/>
            <person name="Guo X.K."/>
            <person name="Danchin A."/>
            <person name="Saint Girons I."/>
            <person name="Somerville R.L."/>
            <person name="Wen Y.M."/>
            <person name="Shi M.H."/>
            <person name="Chen Z."/>
            <person name="Xu J.G."/>
            <person name="Zhao G.P."/>
        </authorList>
    </citation>
    <scope>NUCLEOTIDE SEQUENCE [LARGE SCALE GENOMIC DNA]</scope>
    <source>
        <strain evidence="1 2">56601</strain>
    </source>
</reference>
<dbReference type="EnsemblBacteria" id="AAN50260">
    <property type="protein sequence ID" value="AAN50260"/>
    <property type="gene ID" value="LA_3062"/>
</dbReference>
<evidence type="ECO:0000313" key="2">
    <source>
        <dbReference type="Proteomes" id="UP000001408"/>
    </source>
</evidence>
<organism evidence="1 2">
    <name type="scientific">Leptospira interrogans serogroup Icterohaemorrhagiae serovar Lai (strain 56601)</name>
    <dbReference type="NCBI Taxonomy" id="189518"/>
    <lineage>
        <taxon>Bacteria</taxon>
        <taxon>Pseudomonadati</taxon>
        <taxon>Spirochaetota</taxon>
        <taxon>Spirochaetia</taxon>
        <taxon>Leptospirales</taxon>
        <taxon>Leptospiraceae</taxon>
        <taxon>Leptospira</taxon>
    </lineage>
</organism>
<dbReference type="InParanoid" id="Q8F1R6"/>
<gene>
    <name evidence="1" type="ordered locus">LA_3062</name>
</gene>
<name>Q8F1R6_LEPIN</name>
<protein>
    <submittedName>
        <fullName evidence="1">ISlin1 transposase</fullName>
    </submittedName>
</protein>
<accession>Q8F1R6</accession>
<evidence type="ECO:0000313" key="1">
    <source>
        <dbReference type="EMBL" id="AAN50260.1"/>
    </source>
</evidence>
<dbReference type="HOGENOM" id="CLU_3063047_0_0_12"/>
<dbReference type="EMBL" id="AE010300">
    <property type="protein sequence ID" value="AAN50260.1"/>
    <property type="molecule type" value="Genomic_DNA"/>
</dbReference>
<keyword evidence="2" id="KW-1185">Reference proteome</keyword>
<proteinExistence type="predicted"/>
<sequence length="53" mass="6390">MATQQSRPRRKLNISLFTNRSMGVLVLSPDFVKSFRLFHFRRKEMESQEVKYV</sequence>
<dbReference type="PaxDb" id="189518-LA_3062"/>
<dbReference type="Proteomes" id="UP000001408">
    <property type="component" value="Chromosome I"/>
</dbReference>
<dbReference type="KEGG" id="lil:LA_3062"/>